<evidence type="ECO:0000256" key="5">
    <source>
        <dbReference type="ARBA" id="ARBA00023242"/>
    </source>
</evidence>
<evidence type="ECO:0000256" key="4">
    <source>
        <dbReference type="ARBA" id="ARBA00023163"/>
    </source>
</evidence>
<feature type="domain" description="AP2/ERF" evidence="6">
    <location>
        <begin position="164"/>
        <end position="225"/>
    </location>
</feature>
<keyword evidence="8" id="KW-1185">Reference proteome</keyword>
<dbReference type="InterPro" id="IPR001471">
    <property type="entry name" value="AP2/ERF_dom"/>
</dbReference>
<keyword evidence="2" id="KW-0805">Transcription regulation</keyword>
<dbReference type="EMBL" id="CAMPGE010002582">
    <property type="protein sequence ID" value="CAI2361391.1"/>
    <property type="molecule type" value="Genomic_DNA"/>
</dbReference>
<evidence type="ECO:0000256" key="1">
    <source>
        <dbReference type="ARBA" id="ARBA00004123"/>
    </source>
</evidence>
<sequence>MELYKNYENISWDSFSKWGIHDCFRKLKETYCVCSLESIPVSKFGRYCSDGDQIFSPLPKEVKVPFNINSIRPEQRNKEVSHDSDVKSPEAETNIIRIPSEQSQVIEEEHKDDSTTVKPIAHRTSRSARLDITDKLIALRSIIMNNPVSPFRRSSKKTRFTKNKYLGRRSKYIGVTKNNIHWQALINVNHAKKYIGTFTDEIEAAKTYDLFALAMQGRRARLNFNYPPQKIVEMIDQYLAHRTLTPNT</sequence>
<protein>
    <recommendedName>
        <fullName evidence="6">AP2/ERF domain-containing protein</fullName>
    </recommendedName>
</protein>
<accession>A0AAD1U759</accession>
<dbReference type="SUPFAM" id="SSF54171">
    <property type="entry name" value="DNA-binding domain"/>
    <property type="match status" value="1"/>
</dbReference>
<evidence type="ECO:0000259" key="6">
    <source>
        <dbReference type="PROSITE" id="PS51032"/>
    </source>
</evidence>
<dbReference type="GO" id="GO:0003677">
    <property type="term" value="F:DNA binding"/>
    <property type="evidence" value="ECO:0007669"/>
    <property type="project" value="UniProtKB-KW"/>
</dbReference>
<dbReference type="InterPro" id="IPR036955">
    <property type="entry name" value="AP2/ERF_dom_sf"/>
</dbReference>
<evidence type="ECO:0000256" key="3">
    <source>
        <dbReference type="ARBA" id="ARBA00023125"/>
    </source>
</evidence>
<gene>
    <name evidence="7" type="ORF">ECRASSUSDP1_LOCUS2702</name>
</gene>
<dbReference type="CDD" id="cd00018">
    <property type="entry name" value="AP2"/>
    <property type="match status" value="1"/>
</dbReference>
<evidence type="ECO:0000256" key="2">
    <source>
        <dbReference type="ARBA" id="ARBA00023015"/>
    </source>
</evidence>
<dbReference type="AlphaFoldDB" id="A0AAD1U759"/>
<proteinExistence type="predicted"/>
<comment type="subcellular location">
    <subcellularLocation>
        <location evidence="1">Nucleus</location>
    </subcellularLocation>
</comment>
<keyword evidence="5" id="KW-0539">Nucleus</keyword>
<reference evidence="7" key="1">
    <citation type="submission" date="2023-07" db="EMBL/GenBank/DDBJ databases">
        <authorList>
            <consortium name="AG Swart"/>
            <person name="Singh M."/>
            <person name="Singh A."/>
            <person name="Seah K."/>
            <person name="Emmerich C."/>
        </authorList>
    </citation>
    <scope>NUCLEOTIDE SEQUENCE</scope>
    <source>
        <strain evidence="7">DP1</strain>
    </source>
</reference>
<dbReference type="GO" id="GO:0003700">
    <property type="term" value="F:DNA-binding transcription factor activity"/>
    <property type="evidence" value="ECO:0007669"/>
    <property type="project" value="InterPro"/>
</dbReference>
<evidence type="ECO:0000313" key="8">
    <source>
        <dbReference type="Proteomes" id="UP001295684"/>
    </source>
</evidence>
<dbReference type="SMART" id="SM00380">
    <property type="entry name" value="AP2"/>
    <property type="match status" value="1"/>
</dbReference>
<keyword evidence="4" id="KW-0804">Transcription</keyword>
<dbReference type="GO" id="GO:0005634">
    <property type="term" value="C:nucleus"/>
    <property type="evidence" value="ECO:0007669"/>
    <property type="project" value="UniProtKB-SubCell"/>
</dbReference>
<evidence type="ECO:0000313" key="7">
    <source>
        <dbReference type="EMBL" id="CAI2361391.1"/>
    </source>
</evidence>
<name>A0AAD1U759_EUPCR</name>
<dbReference type="Proteomes" id="UP001295684">
    <property type="component" value="Unassembled WGS sequence"/>
</dbReference>
<keyword evidence="3" id="KW-0238">DNA-binding</keyword>
<dbReference type="InterPro" id="IPR016177">
    <property type="entry name" value="DNA-bd_dom_sf"/>
</dbReference>
<dbReference type="PROSITE" id="PS51032">
    <property type="entry name" value="AP2_ERF"/>
    <property type="match status" value="1"/>
</dbReference>
<comment type="caution">
    <text evidence="7">The sequence shown here is derived from an EMBL/GenBank/DDBJ whole genome shotgun (WGS) entry which is preliminary data.</text>
</comment>
<dbReference type="Gene3D" id="3.30.730.10">
    <property type="entry name" value="AP2/ERF domain"/>
    <property type="match status" value="1"/>
</dbReference>
<organism evidence="7 8">
    <name type="scientific">Euplotes crassus</name>
    <dbReference type="NCBI Taxonomy" id="5936"/>
    <lineage>
        <taxon>Eukaryota</taxon>
        <taxon>Sar</taxon>
        <taxon>Alveolata</taxon>
        <taxon>Ciliophora</taxon>
        <taxon>Intramacronucleata</taxon>
        <taxon>Spirotrichea</taxon>
        <taxon>Hypotrichia</taxon>
        <taxon>Euplotida</taxon>
        <taxon>Euplotidae</taxon>
        <taxon>Moneuplotes</taxon>
    </lineage>
</organism>